<dbReference type="SUPFAM" id="SSF48726">
    <property type="entry name" value="Immunoglobulin"/>
    <property type="match status" value="1"/>
</dbReference>
<reference evidence="14" key="1">
    <citation type="submission" date="2023-06" db="EMBL/GenBank/DDBJ databases">
        <title>Male Hemibagrus guttatus genome.</title>
        <authorList>
            <person name="Bian C."/>
        </authorList>
    </citation>
    <scope>NUCLEOTIDE SEQUENCE</scope>
    <source>
        <strain evidence="14">Male_cb2023</strain>
        <tissue evidence="14">Muscle</tissue>
    </source>
</reference>
<dbReference type="PANTHER" id="PTHR13869:SF19">
    <property type="entry name" value="MYELIN PROTEIN ZERO-LIKE PROTEIN 1"/>
    <property type="match status" value="1"/>
</dbReference>
<dbReference type="InterPro" id="IPR013783">
    <property type="entry name" value="Ig-like_fold"/>
</dbReference>
<comment type="subcellular location">
    <subcellularLocation>
        <location evidence="1">Membrane</location>
        <topology evidence="1">Single-pass type I membrane protein</topology>
    </subcellularLocation>
</comment>
<evidence type="ECO:0000256" key="12">
    <source>
        <dbReference type="SAM" id="SignalP"/>
    </source>
</evidence>
<evidence type="ECO:0000256" key="6">
    <source>
        <dbReference type="ARBA" id="ARBA00023136"/>
    </source>
</evidence>
<dbReference type="PRINTS" id="PR00213">
    <property type="entry name" value="MYELINP0"/>
</dbReference>
<feature type="signal peptide" evidence="12">
    <location>
        <begin position="1"/>
        <end position="32"/>
    </location>
</feature>
<evidence type="ECO:0000256" key="1">
    <source>
        <dbReference type="ARBA" id="ARBA00004479"/>
    </source>
</evidence>
<evidence type="ECO:0000313" key="15">
    <source>
        <dbReference type="Proteomes" id="UP001274896"/>
    </source>
</evidence>
<dbReference type="PROSITE" id="PS50835">
    <property type="entry name" value="IG_LIKE"/>
    <property type="match status" value="1"/>
</dbReference>
<protein>
    <recommendedName>
        <fullName evidence="13">Ig-like domain-containing protein</fullName>
    </recommendedName>
</protein>
<dbReference type="InterPro" id="IPR036179">
    <property type="entry name" value="Ig-like_dom_sf"/>
</dbReference>
<organism evidence="14 15">
    <name type="scientific">Hemibagrus guttatus</name>
    <dbReference type="NCBI Taxonomy" id="175788"/>
    <lineage>
        <taxon>Eukaryota</taxon>
        <taxon>Metazoa</taxon>
        <taxon>Chordata</taxon>
        <taxon>Craniata</taxon>
        <taxon>Vertebrata</taxon>
        <taxon>Euteleostomi</taxon>
        <taxon>Actinopterygii</taxon>
        <taxon>Neopterygii</taxon>
        <taxon>Teleostei</taxon>
        <taxon>Ostariophysi</taxon>
        <taxon>Siluriformes</taxon>
        <taxon>Bagridae</taxon>
        <taxon>Hemibagrus</taxon>
    </lineage>
</organism>
<feature type="transmembrane region" description="Helical" evidence="11">
    <location>
        <begin position="162"/>
        <end position="186"/>
    </location>
</feature>
<feature type="domain" description="Ig-like" evidence="13">
    <location>
        <begin position="29"/>
        <end position="149"/>
    </location>
</feature>
<gene>
    <name evidence="14" type="ORF">QTP70_018296</name>
</gene>
<comment type="caution">
    <text evidence="14">The sequence shown here is derived from an EMBL/GenBank/DDBJ whole genome shotgun (WGS) entry which is preliminary data.</text>
</comment>
<evidence type="ECO:0000259" key="13">
    <source>
        <dbReference type="PROSITE" id="PS50835"/>
    </source>
</evidence>
<feature type="compositionally biased region" description="Low complexity" evidence="10">
    <location>
        <begin position="285"/>
        <end position="295"/>
    </location>
</feature>
<keyword evidence="4 12" id="KW-0732">Signal</keyword>
<feature type="transmembrane region" description="Helical" evidence="11">
    <location>
        <begin position="220"/>
        <end position="237"/>
    </location>
</feature>
<proteinExistence type="inferred from homology"/>
<evidence type="ECO:0000256" key="8">
    <source>
        <dbReference type="ARBA" id="ARBA00023180"/>
    </source>
</evidence>
<evidence type="ECO:0000256" key="5">
    <source>
        <dbReference type="ARBA" id="ARBA00022989"/>
    </source>
</evidence>
<dbReference type="InterPro" id="IPR013106">
    <property type="entry name" value="Ig_V-set"/>
</dbReference>
<feature type="region of interest" description="Disordered" evidence="10">
    <location>
        <begin position="273"/>
        <end position="298"/>
    </location>
</feature>
<feature type="non-terminal residue" evidence="14">
    <location>
        <position position="334"/>
    </location>
</feature>
<evidence type="ECO:0000256" key="2">
    <source>
        <dbReference type="ARBA" id="ARBA00007180"/>
    </source>
</evidence>
<accession>A0AAE0UW09</accession>
<keyword evidence="6 11" id="KW-0472">Membrane</keyword>
<sequence length="334" mass="36349">MELRLSNSSYNCFLWLCSFALCAIIGMHPVASIEVYTPIEVFVENGTAGVLKCTFKSNQVISSQASVSWSFIPETSSDSTGETIFHYAGGKGFPDSAQFKSRVEWAGDLNKKDGSIRINKMHFNDNGTYSCDVKNPPDIAGKPSQTKLRVVKKESLPQTSPAVIVGAVIGAIIGVIIIAVVAYLLIRVMRSTRDYEGTFHLSFCSFATFCQYHHVTLNHFYFITLVSSSLSLLCASVRASSIRHCLCITATRFSPTPTHSGCRSCTSIESVSTQAAQPGKKAESSTDGSRSSSPSAPVQGPVIYAQLDHSGSKNSFHKMEPVVYADIRDQQIMK</sequence>
<dbReference type="AlphaFoldDB" id="A0AAE0UW09"/>
<evidence type="ECO:0000256" key="4">
    <source>
        <dbReference type="ARBA" id="ARBA00022729"/>
    </source>
</evidence>
<evidence type="ECO:0000256" key="3">
    <source>
        <dbReference type="ARBA" id="ARBA00022692"/>
    </source>
</evidence>
<dbReference type="InterPro" id="IPR000920">
    <property type="entry name" value="Myelin_P0-rel"/>
</dbReference>
<name>A0AAE0UW09_9TELE</name>
<dbReference type="Proteomes" id="UP001274896">
    <property type="component" value="Unassembled WGS sequence"/>
</dbReference>
<evidence type="ECO:0000256" key="7">
    <source>
        <dbReference type="ARBA" id="ARBA00023157"/>
    </source>
</evidence>
<keyword evidence="9" id="KW-0393">Immunoglobulin domain</keyword>
<keyword evidence="5 11" id="KW-1133">Transmembrane helix</keyword>
<dbReference type="GO" id="GO:0009986">
    <property type="term" value="C:cell surface"/>
    <property type="evidence" value="ECO:0007669"/>
    <property type="project" value="TreeGrafter"/>
</dbReference>
<keyword evidence="15" id="KW-1185">Reference proteome</keyword>
<feature type="chain" id="PRO_5041981931" description="Ig-like domain-containing protein" evidence="12">
    <location>
        <begin position="33"/>
        <end position="334"/>
    </location>
</feature>
<dbReference type="Pfam" id="PF07686">
    <property type="entry name" value="V-set"/>
    <property type="match status" value="1"/>
</dbReference>
<dbReference type="PANTHER" id="PTHR13869">
    <property type="entry name" value="MYELIN P0 RELATED"/>
    <property type="match status" value="1"/>
</dbReference>
<feature type="transmembrane region" description="Helical" evidence="11">
    <location>
        <begin position="198"/>
        <end position="214"/>
    </location>
</feature>
<dbReference type="SMART" id="SM00409">
    <property type="entry name" value="IG"/>
    <property type="match status" value="1"/>
</dbReference>
<dbReference type="GO" id="GO:0005925">
    <property type="term" value="C:focal adhesion"/>
    <property type="evidence" value="ECO:0007669"/>
    <property type="project" value="TreeGrafter"/>
</dbReference>
<keyword evidence="8" id="KW-0325">Glycoprotein</keyword>
<dbReference type="Gene3D" id="2.60.40.10">
    <property type="entry name" value="Immunoglobulins"/>
    <property type="match status" value="1"/>
</dbReference>
<keyword evidence="3 11" id="KW-0812">Transmembrane</keyword>
<dbReference type="GO" id="GO:0005886">
    <property type="term" value="C:plasma membrane"/>
    <property type="evidence" value="ECO:0007669"/>
    <property type="project" value="TreeGrafter"/>
</dbReference>
<evidence type="ECO:0000256" key="11">
    <source>
        <dbReference type="SAM" id="Phobius"/>
    </source>
</evidence>
<dbReference type="InterPro" id="IPR003599">
    <property type="entry name" value="Ig_sub"/>
</dbReference>
<dbReference type="EMBL" id="JAUCMX010000015">
    <property type="protein sequence ID" value="KAK3521792.1"/>
    <property type="molecule type" value="Genomic_DNA"/>
</dbReference>
<comment type="similarity">
    <text evidence="2">Belongs to the myelin P0 protein family.</text>
</comment>
<evidence type="ECO:0000256" key="10">
    <source>
        <dbReference type="SAM" id="MobiDB-lite"/>
    </source>
</evidence>
<keyword evidence="7" id="KW-1015">Disulfide bond</keyword>
<dbReference type="SMART" id="SM00406">
    <property type="entry name" value="IGv"/>
    <property type="match status" value="1"/>
</dbReference>
<evidence type="ECO:0000256" key="9">
    <source>
        <dbReference type="ARBA" id="ARBA00023319"/>
    </source>
</evidence>
<evidence type="ECO:0000313" key="14">
    <source>
        <dbReference type="EMBL" id="KAK3521792.1"/>
    </source>
</evidence>
<dbReference type="FunFam" id="2.60.40.10:FF:000193">
    <property type="entry name" value="Myelin protein zero-like 1 like"/>
    <property type="match status" value="1"/>
</dbReference>
<dbReference type="InterPro" id="IPR007110">
    <property type="entry name" value="Ig-like_dom"/>
</dbReference>